<feature type="compositionally biased region" description="Acidic residues" evidence="1">
    <location>
        <begin position="419"/>
        <end position="434"/>
    </location>
</feature>
<feature type="compositionally biased region" description="Basic and acidic residues" evidence="1">
    <location>
        <begin position="139"/>
        <end position="152"/>
    </location>
</feature>
<evidence type="ECO:0000256" key="1">
    <source>
        <dbReference type="SAM" id="MobiDB-lite"/>
    </source>
</evidence>
<accession>A0A1R3K162</accession>
<dbReference type="Pfam" id="PF05553">
    <property type="entry name" value="DUF761"/>
    <property type="match status" value="1"/>
</dbReference>
<dbReference type="InterPro" id="IPR008480">
    <property type="entry name" value="DUF761_pln"/>
</dbReference>
<dbReference type="OrthoDB" id="1080706at2759"/>
<feature type="compositionally biased region" description="Low complexity" evidence="1">
    <location>
        <begin position="114"/>
        <end position="138"/>
    </location>
</feature>
<name>A0A1R3K162_9ROSI</name>
<feature type="region of interest" description="Disordered" evidence="1">
    <location>
        <begin position="206"/>
        <end position="268"/>
    </location>
</feature>
<dbReference type="Proteomes" id="UP000187203">
    <property type="component" value="Unassembled WGS sequence"/>
</dbReference>
<reference evidence="3" key="1">
    <citation type="submission" date="2013-09" db="EMBL/GenBank/DDBJ databases">
        <title>Corchorus olitorius genome sequencing.</title>
        <authorList>
            <person name="Alam M."/>
            <person name="Haque M.S."/>
            <person name="Islam M.S."/>
            <person name="Emdad E.M."/>
            <person name="Islam M.M."/>
            <person name="Ahmed B."/>
            <person name="Halim A."/>
            <person name="Hossen Q.M.M."/>
            <person name="Hossain M.Z."/>
            <person name="Ahmed R."/>
            <person name="Khan M.M."/>
            <person name="Islam R."/>
            <person name="Rashid M.M."/>
            <person name="Khan S.A."/>
            <person name="Rahman M.S."/>
            <person name="Alam M."/>
            <person name="Yahiya A.S."/>
            <person name="Khan M.S."/>
            <person name="Azam M.S."/>
            <person name="Haque T."/>
            <person name="Lashkar M.Z.H."/>
            <person name="Akhand A.I."/>
            <person name="Morshed G."/>
            <person name="Roy S."/>
            <person name="Uddin K.S."/>
            <person name="Rabeya T."/>
            <person name="Hossain A.S."/>
            <person name="Chowdhury A."/>
            <person name="Snigdha A.R."/>
            <person name="Mortoza M.S."/>
            <person name="Matin S.A."/>
            <person name="Hoque S.M.E."/>
            <person name="Islam M.K."/>
            <person name="Roy D.K."/>
            <person name="Haider R."/>
            <person name="Moosa M.M."/>
            <person name="Elias S.M."/>
            <person name="Hasan A.M."/>
            <person name="Jahan S."/>
            <person name="Shafiuddin M."/>
            <person name="Mahmood N."/>
            <person name="Shommy N.S."/>
        </authorList>
    </citation>
    <scope>NUCLEOTIDE SEQUENCE [LARGE SCALE GENOMIC DNA]</scope>
    <source>
        <strain evidence="3">cv. O-4</strain>
    </source>
</reference>
<dbReference type="EMBL" id="AWUE01014921">
    <property type="protein sequence ID" value="OMP00718.1"/>
    <property type="molecule type" value="Genomic_DNA"/>
</dbReference>
<gene>
    <name evidence="2" type="ORF">COLO4_12427</name>
</gene>
<dbReference type="PANTHER" id="PTHR34059">
    <property type="entry name" value="EXPRESSED PROTEIN"/>
    <property type="match status" value="1"/>
</dbReference>
<feature type="compositionally biased region" description="Polar residues" evidence="1">
    <location>
        <begin position="167"/>
        <end position="181"/>
    </location>
</feature>
<evidence type="ECO:0000313" key="3">
    <source>
        <dbReference type="Proteomes" id="UP000187203"/>
    </source>
</evidence>
<sequence>MADSYPPFTTRSLTRDNLINRNSSRNNYTRFVDGCDHSMYYSGQGKAGFFNVKNGSFENPYEENAVQAWRSKYFQGEPMVVLAQPSVGLEKPLSVDETQFESLKSRSLRSTVSFSSQVSSQSHSPSSLSPSHSNSSDSPKSKLSELAKERSPHRSFPPAAAPIPKPMTSTKASMSAAHSRQYSDGSLLGTHARKCFEEELKEFCDSKNDDSSSRLSPSHSNSSDSPKSKLSELTKERSPRQSFPPGSAPIPKPVSSTKASMSAAHSRQYSDGSLLGIHARKGFEEELNEFCDSNNDDSSSSKEWLSGSFKFDAKPAAPSKAPSRGKSVRTFRSFRTFRTNGNTIGAREAGEKHDNHLKGKLAMTSNEVEEAYADKSEPKVEGLINSLSVGLNGQNLGGDSYMPKPISPENQIREKQECSEDSEVESTEDSERENEDFHESSDDETMSATLSVAGSEVDRKAGEFIAKFREQIRLQRTSSIDSTPRGFNIRSNIFR</sequence>
<feature type="region of interest" description="Disordered" evidence="1">
    <location>
        <begin position="395"/>
        <end position="455"/>
    </location>
</feature>
<proteinExistence type="predicted"/>
<feature type="region of interest" description="Disordered" evidence="1">
    <location>
        <begin position="114"/>
        <end position="181"/>
    </location>
</feature>
<organism evidence="2 3">
    <name type="scientific">Corchorus olitorius</name>
    <dbReference type="NCBI Taxonomy" id="93759"/>
    <lineage>
        <taxon>Eukaryota</taxon>
        <taxon>Viridiplantae</taxon>
        <taxon>Streptophyta</taxon>
        <taxon>Embryophyta</taxon>
        <taxon>Tracheophyta</taxon>
        <taxon>Spermatophyta</taxon>
        <taxon>Magnoliopsida</taxon>
        <taxon>eudicotyledons</taxon>
        <taxon>Gunneridae</taxon>
        <taxon>Pentapetalae</taxon>
        <taxon>rosids</taxon>
        <taxon>malvids</taxon>
        <taxon>Malvales</taxon>
        <taxon>Malvaceae</taxon>
        <taxon>Grewioideae</taxon>
        <taxon>Apeibeae</taxon>
        <taxon>Corchorus</taxon>
    </lineage>
</organism>
<dbReference type="AlphaFoldDB" id="A0A1R3K162"/>
<feature type="compositionally biased region" description="Basic and acidic residues" evidence="1">
    <location>
        <begin position="226"/>
        <end position="239"/>
    </location>
</feature>
<evidence type="ECO:0000313" key="2">
    <source>
        <dbReference type="EMBL" id="OMP00718.1"/>
    </source>
</evidence>
<protein>
    <submittedName>
        <fullName evidence="2">Uncharacterized protein</fullName>
    </submittedName>
</protein>
<dbReference type="PANTHER" id="PTHR34059:SF6">
    <property type="entry name" value="DUF4408 DOMAIN-CONTAINING PROTEIN"/>
    <property type="match status" value="1"/>
</dbReference>
<feature type="compositionally biased region" description="Low complexity" evidence="1">
    <location>
        <begin position="213"/>
        <end position="225"/>
    </location>
</feature>
<feature type="compositionally biased region" description="Polar residues" evidence="1">
    <location>
        <begin position="254"/>
        <end position="268"/>
    </location>
</feature>
<comment type="caution">
    <text evidence="2">The sequence shown here is derived from an EMBL/GenBank/DDBJ whole genome shotgun (WGS) entry which is preliminary data.</text>
</comment>
<keyword evidence="3" id="KW-1185">Reference proteome</keyword>